<reference evidence="1 2" key="1">
    <citation type="journal article" date="2014" name="FEMS Microbiol. Lett.">
        <title>Draft genome sequences of three Holospora species (Holospora obtusa, Holospora undulata, and Holospora elegans), endonuclear symbiotic bacteria of the ciliate Paramecium caudatum.</title>
        <authorList>
            <person name="Dohra H."/>
            <person name="Tanaka K."/>
            <person name="Suzuki T."/>
            <person name="Fujishima M."/>
            <person name="Suzuki H."/>
        </authorList>
    </citation>
    <scope>NUCLEOTIDE SEQUENCE [LARGE SCALE GENOMIC DNA]</scope>
    <source>
        <strain evidence="1 2">F1</strain>
    </source>
</reference>
<comment type="caution">
    <text evidence="1">The sequence shown here is derived from an EMBL/GenBank/DDBJ whole genome shotgun (WGS) entry which is preliminary data.</text>
</comment>
<proteinExistence type="predicted"/>
<dbReference type="OrthoDB" id="565387at2"/>
<gene>
    <name evidence="1" type="ORF">P618_200764</name>
</gene>
<accession>W6TGM0</accession>
<organism evidence="1 2">
    <name type="scientific">Holospora obtusa F1</name>
    <dbReference type="NCBI Taxonomy" id="1399147"/>
    <lineage>
        <taxon>Bacteria</taxon>
        <taxon>Pseudomonadati</taxon>
        <taxon>Pseudomonadota</taxon>
        <taxon>Alphaproteobacteria</taxon>
        <taxon>Holosporales</taxon>
        <taxon>Holosporaceae</taxon>
        <taxon>Holospora</taxon>
    </lineage>
</organism>
<dbReference type="eggNOG" id="COG3335">
    <property type="taxonomic scope" value="Bacteria"/>
</dbReference>
<name>W6TGM0_HOLOB</name>
<protein>
    <submittedName>
        <fullName evidence="1">Uncharacterized protein</fullName>
    </submittedName>
</protein>
<dbReference type="EMBL" id="AWTR02000067">
    <property type="protein sequence ID" value="ETZ07055.1"/>
    <property type="molecule type" value="Genomic_DNA"/>
</dbReference>
<evidence type="ECO:0000313" key="2">
    <source>
        <dbReference type="Proteomes" id="UP000019112"/>
    </source>
</evidence>
<dbReference type="AlphaFoldDB" id="W6TGM0"/>
<dbReference type="RefSeq" id="WP_021827077.1">
    <property type="nucleotide sequence ID" value="NZ_AWTR02000067.1"/>
</dbReference>
<keyword evidence="2" id="KW-1185">Reference proteome</keyword>
<sequence length="55" mass="6271">MIICAETGWGRKGKKLATKRAVTIIAEYVNHKSIKPMVFSDSCDTRLFEAWVKEL</sequence>
<evidence type="ECO:0000313" key="1">
    <source>
        <dbReference type="EMBL" id="ETZ07055.1"/>
    </source>
</evidence>
<dbReference type="Proteomes" id="UP000019112">
    <property type="component" value="Unassembled WGS sequence"/>
</dbReference>